<organism evidence="1 2">
    <name type="scientific">Tanacetum coccineum</name>
    <dbReference type="NCBI Taxonomy" id="301880"/>
    <lineage>
        <taxon>Eukaryota</taxon>
        <taxon>Viridiplantae</taxon>
        <taxon>Streptophyta</taxon>
        <taxon>Embryophyta</taxon>
        <taxon>Tracheophyta</taxon>
        <taxon>Spermatophyta</taxon>
        <taxon>Magnoliopsida</taxon>
        <taxon>eudicotyledons</taxon>
        <taxon>Gunneridae</taxon>
        <taxon>Pentapetalae</taxon>
        <taxon>asterids</taxon>
        <taxon>campanulids</taxon>
        <taxon>Asterales</taxon>
        <taxon>Asteraceae</taxon>
        <taxon>Asteroideae</taxon>
        <taxon>Anthemideae</taxon>
        <taxon>Anthemidinae</taxon>
        <taxon>Tanacetum</taxon>
    </lineage>
</organism>
<reference evidence="1" key="2">
    <citation type="submission" date="2022-01" db="EMBL/GenBank/DDBJ databases">
        <authorList>
            <person name="Yamashiro T."/>
            <person name="Shiraishi A."/>
            <person name="Satake H."/>
            <person name="Nakayama K."/>
        </authorList>
    </citation>
    <scope>NUCLEOTIDE SEQUENCE</scope>
</reference>
<protein>
    <submittedName>
        <fullName evidence="1">Uncharacterized protein</fullName>
    </submittedName>
</protein>
<sequence>MLLMQVADSRLCYLVHQAKISSNTARSVGFTLWINKKVTRHVSGWMGYEHACDCVTGNALVTHIPGITGATPFAVVFVTPPITTTGKIDEYISAEIPNKDKDPELYQFVTNHMMHGLCGADNPSCPCTIKYKCTKKFPRQFNETTVIDDSGYALYKRSNDGNIIKKSRTDLHNVLCRSLCDARSMIISLHPFVVDKSSVNETKFESWMELNQTDPFVRLVYVDEY</sequence>
<dbReference type="Proteomes" id="UP001151760">
    <property type="component" value="Unassembled WGS sequence"/>
</dbReference>
<reference evidence="1" key="1">
    <citation type="journal article" date="2022" name="Int. J. Mol. Sci.">
        <title>Draft Genome of Tanacetum Coccineum: Genomic Comparison of Closely Related Tanacetum-Family Plants.</title>
        <authorList>
            <person name="Yamashiro T."/>
            <person name="Shiraishi A."/>
            <person name="Nakayama K."/>
            <person name="Satake H."/>
        </authorList>
    </citation>
    <scope>NUCLEOTIDE SEQUENCE</scope>
</reference>
<evidence type="ECO:0000313" key="2">
    <source>
        <dbReference type="Proteomes" id="UP001151760"/>
    </source>
</evidence>
<dbReference type="EMBL" id="BQNB010016364">
    <property type="protein sequence ID" value="GJT50945.1"/>
    <property type="molecule type" value="Genomic_DNA"/>
</dbReference>
<keyword evidence="2" id="KW-1185">Reference proteome</keyword>
<evidence type="ECO:0000313" key="1">
    <source>
        <dbReference type="EMBL" id="GJT50945.1"/>
    </source>
</evidence>
<comment type="caution">
    <text evidence="1">The sequence shown here is derived from an EMBL/GenBank/DDBJ whole genome shotgun (WGS) entry which is preliminary data.</text>
</comment>
<accession>A0ABQ5EJ49</accession>
<gene>
    <name evidence="1" type="ORF">Tco_0977102</name>
</gene>
<proteinExistence type="predicted"/>
<name>A0ABQ5EJ49_9ASTR</name>